<evidence type="ECO:0000256" key="7">
    <source>
        <dbReference type="HAMAP-Rule" id="MF_00911"/>
    </source>
</evidence>
<evidence type="ECO:0000256" key="4">
    <source>
        <dbReference type="ARBA" id="ARBA00022692"/>
    </source>
</evidence>
<keyword evidence="6 7" id="KW-0131">Cell cycle</keyword>
<evidence type="ECO:0000313" key="10">
    <source>
        <dbReference type="Proteomes" id="UP000535415"/>
    </source>
</evidence>
<dbReference type="AlphaFoldDB" id="A0A7W9EYH7"/>
<keyword evidence="4 7" id="KW-0812">Transmembrane</keyword>
<protein>
    <recommendedName>
        <fullName evidence="7">Cell division protein FtsQ</fullName>
    </recommendedName>
</protein>
<evidence type="ECO:0000256" key="5">
    <source>
        <dbReference type="ARBA" id="ARBA00022989"/>
    </source>
</evidence>
<dbReference type="EMBL" id="JACIJM010000006">
    <property type="protein sequence ID" value="MBB5722813.1"/>
    <property type="molecule type" value="Genomic_DNA"/>
</dbReference>
<dbReference type="Proteomes" id="UP000535415">
    <property type="component" value="Unassembled WGS sequence"/>
</dbReference>
<keyword evidence="5 7" id="KW-1133">Transmembrane helix</keyword>
<comment type="function">
    <text evidence="7">Essential cell division protein.</text>
</comment>
<sequence>MRSLIRRHPLERKAAAQSKNLRAPRDPAPSKWHYRYQRWMLTPGVRTAVRVGSPVAVIAIIASLWLSSDNNRALIGEKYASVKASLQQRPEFIMTEFNIIGADPQTTADIAGILPVEFPVSSFDLDMEELRETVEQLYAIKSARVRVGENGMLDVDVTPRIAVAVWRDRNTLRLIDADGIIAGIIEERAERRDLPLIAGDGAFENIDEALTLFQTAEPLRERVRGLVRMGDRRWDLVLDRGQRLLLPADNPITALDRMIVLNDAQDMLDRDVAVVDMRNPKRAVLRMTAEAANAYRRVSDTGN</sequence>
<dbReference type="InterPro" id="IPR045335">
    <property type="entry name" value="FtsQ_C_sf"/>
</dbReference>
<evidence type="ECO:0000256" key="3">
    <source>
        <dbReference type="ARBA" id="ARBA00022618"/>
    </source>
</evidence>
<keyword evidence="1 7" id="KW-1003">Cell membrane</keyword>
<dbReference type="InterPro" id="IPR026579">
    <property type="entry name" value="FtsQ"/>
</dbReference>
<name>A0A7W9EYH7_9RHOB</name>
<comment type="similarity">
    <text evidence="7">Belongs to the FtsQ/DivIB family. FtsQ subfamily.</text>
</comment>
<dbReference type="GO" id="GO:0032153">
    <property type="term" value="C:cell division site"/>
    <property type="evidence" value="ECO:0007669"/>
    <property type="project" value="UniProtKB-UniRule"/>
</dbReference>
<organism evidence="9 10">
    <name type="scientific">Yoonia ponticola</name>
    <dbReference type="NCBI Taxonomy" id="1524255"/>
    <lineage>
        <taxon>Bacteria</taxon>
        <taxon>Pseudomonadati</taxon>
        <taxon>Pseudomonadota</taxon>
        <taxon>Alphaproteobacteria</taxon>
        <taxon>Rhodobacterales</taxon>
        <taxon>Paracoccaceae</taxon>
        <taxon>Yoonia</taxon>
    </lineage>
</organism>
<evidence type="ECO:0000256" key="6">
    <source>
        <dbReference type="ARBA" id="ARBA00023306"/>
    </source>
</evidence>
<dbReference type="Gene3D" id="3.40.50.11690">
    <property type="entry name" value="Cell division protein FtsQ/DivIB"/>
    <property type="match status" value="1"/>
</dbReference>
<dbReference type="PANTHER" id="PTHR35851">
    <property type="entry name" value="CELL DIVISION PROTEIN FTSQ"/>
    <property type="match status" value="1"/>
</dbReference>
<dbReference type="RefSeq" id="WP_183529430.1">
    <property type="nucleotide sequence ID" value="NZ_JACIJM010000006.1"/>
</dbReference>
<keyword evidence="2 7" id="KW-0997">Cell inner membrane</keyword>
<gene>
    <name evidence="7" type="primary">ftsQ</name>
    <name evidence="9" type="ORF">FHS72_002443</name>
</gene>
<accession>A0A7W9EYH7</accession>
<evidence type="ECO:0000256" key="1">
    <source>
        <dbReference type="ARBA" id="ARBA00022475"/>
    </source>
</evidence>
<feature type="domain" description="Cell division protein FtsQ/DivIB C-terminal" evidence="8">
    <location>
        <begin position="164"/>
        <end position="278"/>
    </location>
</feature>
<reference evidence="9 10" key="1">
    <citation type="submission" date="2020-08" db="EMBL/GenBank/DDBJ databases">
        <title>Genomic Encyclopedia of Type Strains, Phase IV (KMG-IV): sequencing the most valuable type-strain genomes for metagenomic binning, comparative biology and taxonomic classification.</title>
        <authorList>
            <person name="Goeker M."/>
        </authorList>
    </citation>
    <scope>NUCLEOTIDE SEQUENCE [LARGE SCALE GENOMIC DNA]</scope>
    <source>
        <strain evidence="9 10">DSM 101064</strain>
    </source>
</reference>
<dbReference type="InterPro" id="IPR005548">
    <property type="entry name" value="Cell_div_FtsQ/DivIB_C"/>
</dbReference>
<dbReference type="PANTHER" id="PTHR35851:SF1">
    <property type="entry name" value="CELL DIVISION PROTEIN FTSQ"/>
    <property type="match status" value="1"/>
</dbReference>
<comment type="subcellular location">
    <subcellularLocation>
        <location evidence="7">Cell inner membrane</location>
        <topology evidence="7">Single-pass type II membrane protein</topology>
    </subcellularLocation>
    <text evidence="7">Localizes to the division septum.</text>
</comment>
<comment type="caution">
    <text evidence="9">The sequence shown here is derived from an EMBL/GenBank/DDBJ whole genome shotgun (WGS) entry which is preliminary data.</text>
</comment>
<dbReference type="GO" id="GO:0090529">
    <property type="term" value="P:cell septum assembly"/>
    <property type="evidence" value="ECO:0007669"/>
    <property type="project" value="InterPro"/>
</dbReference>
<evidence type="ECO:0000259" key="8">
    <source>
        <dbReference type="Pfam" id="PF03799"/>
    </source>
</evidence>
<dbReference type="GO" id="GO:0005886">
    <property type="term" value="C:plasma membrane"/>
    <property type="evidence" value="ECO:0007669"/>
    <property type="project" value="UniProtKB-SubCell"/>
</dbReference>
<evidence type="ECO:0000256" key="2">
    <source>
        <dbReference type="ARBA" id="ARBA00022519"/>
    </source>
</evidence>
<evidence type="ECO:0000313" key="9">
    <source>
        <dbReference type="EMBL" id="MBB5722813.1"/>
    </source>
</evidence>
<keyword evidence="7" id="KW-0472">Membrane</keyword>
<dbReference type="HAMAP" id="MF_00911">
    <property type="entry name" value="FtsQ_subfam"/>
    <property type="match status" value="1"/>
</dbReference>
<proteinExistence type="inferred from homology"/>
<dbReference type="GO" id="GO:0043093">
    <property type="term" value="P:FtsZ-dependent cytokinesis"/>
    <property type="evidence" value="ECO:0007669"/>
    <property type="project" value="UniProtKB-UniRule"/>
</dbReference>
<keyword evidence="10" id="KW-1185">Reference proteome</keyword>
<keyword evidence="3 7" id="KW-0132">Cell division</keyword>
<dbReference type="Pfam" id="PF03799">
    <property type="entry name" value="FtsQ_DivIB_C"/>
    <property type="match status" value="1"/>
</dbReference>